<sequence>MIRMKRILRQWRLGRLGRLCFFGLLLLHFVSTLVQPVAAQARGPLFTVELSGVVSTHTVDYLRRTLREAEANDAELLLIELGVTGAVLRDVRLVAADLANASVPVVVFVPPGIASGAAGSWLLAASHVAAMAPDTSFGVPVPLIEANANLGEQARELLLNEAILQLGSWSRERGRNDGWVEPAVREGIVFSNAQAIELIPPAINLVARDREELLTLLEGQVVVLADGETRTLRTLGQPTKLLEPTLWEMILMLLANPTVAFLLLIMAGVAAYAELVTPTLGVLAGLALILLMMALIGLFALPVRWLAVLGLFLAFGLVAADLFLPSQGTVTVLGLVLLVVSAMMMFDNAQAPGVAVAFWAILLVAVLIAAFATVGVLLAVRARNAPVTTGQEGMIGRLAEVRKPLEPEGMVFVEGALWRALSEDGDVEMGEWVRVTGVYDLRLTVKRLASTPTTGERPHEPNPTE</sequence>
<dbReference type="InterPro" id="IPR002810">
    <property type="entry name" value="NfeD-like_C"/>
</dbReference>
<evidence type="ECO:0000256" key="5">
    <source>
        <dbReference type="SAM" id="Phobius"/>
    </source>
</evidence>
<dbReference type="SUPFAM" id="SSF141322">
    <property type="entry name" value="NfeD domain-like"/>
    <property type="match status" value="1"/>
</dbReference>
<keyword evidence="2 5" id="KW-0812">Transmembrane</keyword>
<protein>
    <submittedName>
        <fullName evidence="8">Serine protease</fullName>
    </submittedName>
</protein>
<keyword evidence="9" id="KW-1185">Reference proteome</keyword>
<feature type="domain" description="NfeD-like C-terminal" evidence="6">
    <location>
        <begin position="392"/>
        <end position="447"/>
    </location>
</feature>
<dbReference type="Gene3D" id="2.40.50.140">
    <property type="entry name" value="Nucleic acid-binding proteins"/>
    <property type="match status" value="1"/>
</dbReference>
<keyword evidence="8" id="KW-0645">Protease</keyword>
<feature type="transmembrane region" description="Helical" evidence="5">
    <location>
        <begin position="358"/>
        <end position="380"/>
    </location>
</feature>
<evidence type="ECO:0000313" key="8">
    <source>
        <dbReference type="EMBL" id="PDV97842.1"/>
    </source>
</evidence>
<feature type="transmembrane region" description="Helical" evidence="5">
    <location>
        <begin position="249"/>
        <end position="273"/>
    </location>
</feature>
<proteinExistence type="predicted"/>
<feature type="domain" description="NfeD integral membrane" evidence="7">
    <location>
        <begin position="258"/>
        <end position="373"/>
    </location>
</feature>
<comment type="caution">
    <text evidence="8">The sequence shown here is derived from an EMBL/GenBank/DDBJ whole genome shotgun (WGS) entry which is preliminary data.</text>
</comment>
<dbReference type="PANTHER" id="PTHR33507">
    <property type="entry name" value="INNER MEMBRANE PROTEIN YBBJ"/>
    <property type="match status" value="1"/>
</dbReference>
<dbReference type="InterPro" id="IPR029045">
    <property type="entry name" value="ClpP/crotonase-like_dom_sf"/>
</dbReference>
<comment type="subcellular location">
    <subcellularLocation>
        <location evidence="1">Membrane</location>
        <topology evidence="1">Multi-pass membrane protein</topology>
    </subcellularLocation>
</comment>
<dbReference type="Pfam" id="PF24961">
    <property type="entry name" value="NfeD_membrane"/>
    <property type="match status" value="1"/>
</dbReference>
<dbReference type="AlphaFoldDB" id="A0A2H3L6E1"/>
<evidence type="ECO:0000256" key="4">
    <source>
        <dbReference type="ARBA" id="ARBA00023136"/>
    </source>
</evidence>
<dbReference type="Gene3D" id="3.90.226.10">
    <property type="entry name" value="2-enoyl-CoA Hydratase, Chain A, domain 1"/>
    <property type="match status" value="1"/>
</dbReference>
<dbReference type="Pfam" id="PF01957">
    <property type="entry name" value="NfeD"/>
    <property type="match status" value="1"/>
</dbReference>
<dbReference type="GO" id="GO:0008233">
    <property type="term" value="F:peptidase activity"/>
    <property type="evidence" value="ECO:0007669"/>
    <property type="project" value="UniProtKB-KW"/>
</dbReference>
<reference evidence="8 9" key="1">
    <citation type="submission" date="2016-05" db="EMBL/GenBank/DDBJ databases">
        <authorList>
            <person name="Lavstsen T."/>
            <person name="Jespersen J.S."/>
        </authorList>
    </citation>
    <scope>NUCLEOTIDE SEQUENCE [LARGE SCALE GENOMIC DNA]</scope>
    <source>
        <strain evidence="8 9">B7-9</strain>
    </source>
</reference>
<keyword evidence="4 5" id="KW-0472">Membrane</keyword>
<feature type="transmembrane region" description="Helical" evidence="5">
    <location>
        <begin position="330"/>
        <end position="346"/>
    </location>
</feature>
<evidence type="ECO:0000313" key="9">
    <source>
        <dbReference type="Proteomes" id="UP000220922"/>
    </source>
</evidence>
<dbReference type="InterPro" id="IPR012340">
    <property type="entry name" value="NA-bd_OB-fold"/>
</dbReference>
<feature type="transmembrane region" description="Helical" evidence="5">
    <location>
        <begin position="305"/>
        <end position="323"/>
    </location>
</feature>
<evidence type="ECO:0000256" key="3">
    <source>
        <dbReference type="ARBA" id="ARBA00022989"/>
    </source>
</evidence>
<dbReference type="InterPro" id="IPR052165">
    <property type="entry name" value="Membrane_assoc_protease"/>
</dbReference>
<dbReference type="GO" id="GO:0016020">
    <property type="term" value="C:membrane"/>
    <property type="evidence" value="ECO:0007669"/>
    <property type="project" value="UniProtKB-SubCell"/>
</dbReference>
<evidence type="ECO:0000256" key="2">
    <source>
        <dbReference type="ARBA" id="ARBA00022692"/>
    </source>
</evidence>
<dbReference type="InterPro" id="IPR056739">
    <property type="entry name" value="NfeD_membrane"/>
</dbReference>
<keyword evidence="8" id="KW-0378">Hydrolase</keyword>
<evidence type="ECO:0000256" key="1">
    <source>
        <dbReference type="ARBA" id="ARBA00004141"/>
    </source>
</evidence>
<name>A0A2H3L6E1_9CHLR</name>
<feature type="transmembrane region" description="Helical" evidence="5">
    <location>
        <begin position="280"/>
        <end position="299"/>
    </location>
</feature>
<organism evidence="8 9">
    <name type="scientific">Candidatus Chloroploca asiatica</name>
    <dbReference type="NCBI Taxonomy" id="1506545"/>
    <lineage>
        <taxon>Bacteria</taxon>
        <taxon>Bacillati</taxon>
        <taxon>Chloroflexota</taxon>
        <taxon>Chloroflexia</taxon>
        <taxon>Chloroflexales</taxon>
        <taxon>Chloroflexineae</taxon>
        <taxon>Oscillochloridaceae</taxon>
        <taxon>Candidatus Chloroploca</taxon>
    </lineage>
</organism>
<gene>
    <name evidence="8" type="ORF">A9Q02_17335</name>
</gene>
<dbReference type="FunFam" id="2.40.50.140:FF:000336">
    <property type="entry name" value="Membrane-bound serine protease"/>
    <property type="match status" value="1"/>
</dbReference>
<dbReference type="GO" id="GO:0006508">
    <property type="term" value="P:proteolysis"/>
    <property type="evidence" value="ECO:0007669"/>
    <property type="project" value="UniProtKB-KW"/>
</dbReference>
<dbReference type="EMBL" id="LYXE01000122">
    <property type="protein sequence ID" value="PDV97842.1"/>
    <property type="molecule type" value="Genomic_DNA"/>
</dbReference>
<accession>A0A2H3L6E1</accession>
<dbReference type="SUPFAM" id="SSF52096">
    <property type="entry name" value="ClpP/crotonase"/>
    <property type="match status" value="1"/>
</dbReference>
<keyword evidence="3 5" id="KW-1133">Transmembrane helix</keyword>
<dbReference type="PANTHER" id="PTHR33507:SF4">
    <property type="entry name" value="NODULATION COMPETITIVENESS PROTEIN NFED"/>
    <property type="match status" value="1"/>
</dbReference>
<dbReference type="Proteomes" id="UP000220922">
    <property type="component" value="Unassembled WGS sequence"/>
</dbReference>
<evidence type="ECO:0000259" key="6">
    <source>
        <dbReference type="Pfam" id="PF01957"/>
    </source>
</evidence>
<evidence type="ECO:0000259" key="7">
    <source>
        <dbReference type="Pfam" id="PF24961"/>
    </source>
</evidence>